<sequence length="233" mass="24961">MKKITLVALMVLVLGAGCESTQQILGGLPTGTETNTAQIAAGLKEALSVGAANSTSRLSAVNGFFSNAALKILMPPEAHKVESTLRNIGLGSVVDKAIQSMNRGAEEASKSALPIFKNAIQQMTITDAVGILKGGDFAATNYFKEKTNLALTDAFRPVIESSLKQVDATKYWNDVFSAYNKVSRTPVNTDLTAYVTEKAIAGIFHELALEEQKIRKDPAARVTELLKKVFAQQ</sequence>
<accession>A0ABS9BD93</accession>
<evidence type="ECO:0000313" key="3">
    <source>
        <dbReference type="Proteomes" id="UP001200145"/>
    </source>
</evidence>
<evidence type="ECO:0000256" key="1">
    <source>
        <dbReference type="SAM" id="SignalP"/>
    </source>
</evidence>
<feature type="signal peptide" evidence="1">
    <location>
        <begin position="1"/>
        <end position="18"/>
    </location>
</feature>
<reference evidence="2 3" key="1">
    <citation type="submission" date="2022-01" db="EMBL/GenBank/DDBJ databases">
        <title>Flavihumibacter sp. nov., isolated from sediment of a river.</title>
        <authorList>
            <person name="Liu H."/>
        </authorList>
    </citation>
    <scope>NUCLEOTIDE SEQUENCE [LARGE SCALE GENOMIC DNA]</scope>
    <source>
        <strain evidence="2 3">RY-1</strain>
    </source>
</reference>
<organism evidence="2 3">
    <name type="scientific">Flavihumibacter fluminis</name>
    <dbReference type="NCBI Taxonomy" id="2909236"/>
    <lineage>
        <taxon>Bacteria</taxon>
        <taxon>Pseudomonadati</taxon>
        <taxon>Bacteroidota</taxon>
        <taxon>Chitinophagia</taxon>
        <taxon>Chitinophagales</taxon>
        <taxon>Chitinophagaceae</taxon>
        <taxon>Flavihumibacter</taxon>
    </lineage>
</organism>
<dbReference type="EMBL" id="JAKEVY010000001">
    <property type="protein sequence ID" value="MCF1713668.1"/>
    <property type="molecule type" value="Genomic_DNA"/>
</dbReference>
<comment type="caution">
    <text evidence="2">The sequence shown here is derived from an EMBL/GenBank/DDBJ whole genome shotgun (WGS) entry which is preliminary data.</text>
</comment>
<feature type="chain" id="PRO_5047292462" evidence="1">
    <location>
        <begin position="19"/>
        <end position="233"/>
    </location>
</feature>
<proteinExistence type="predicted"/>
<keyword evidence="3" id="KW-1185">Reference proteome</keyword>
<dbReference type="Proteomes" id="UP001200145">
    <property type="component" value="Unassembled WGS sequence"/>
</dbReference>
<dbReference type="Pfam" id="PF13852">
    <property type="entry name" value="DUF4197"/>
    <property type="match status" value="1"/>
</dbReference>
<name>A0ABS9BD93_9BACT</name>
<gene>
    <name evidence="2" type="ORF">L0U88_03370</name>
</gene>
<dbReference type="InterPro" id="IPR025245">
    <property type="entry name" value="DUF4197"/>
</dbReference>
<dbReference type="PROSITE" id="PS51257">
    <property type="entry name" value="PROKAR_LIPOPROTEIN"/>
    <property type="match status" value="1"/>
</dbReference>
<keyword evidence="1" id="KW-0732">Signal</keyword>
<protein>
    <submittedName>
        <fullName evidence="2">DUF4197 domain-containing protein</fullName>
    </submittedName>
</protein>
<dbReference type="RefSeq" id="WP_234864196.1">
    <property type="nucleotide sequence ID" value="NZ_JAKEVY010000001.1"/>
</dbReference>
<evidence type="ECO:0000313" key="2">
    <source>
        <dbReference type="EMBL" id="MCF1713668.1"/>
    </source>
</evidence>